<protein>
    <submittedName>
        <fullName evidence="1">(northern house mosquito) hypothetical protein</fullName>
    </submittedName>
</protein>
<proteinExistence type="predicted"/>
<sequence>MSSGLMLRRLPMLNRGKCSKAVTMSILSSIGFPLLVIISDRCSWLDPRFLCSSSSSRDMFRCESTFARRAPMRRSSISSRMSRRSSDSPIGVRSLNSDGLLSVTSRMYSSKLSVNERCVFWLMRSMRSSSSSLTAGSCTSYCGSLLLTSANEVNFSMMFSSGSVSSSLVTFSSWNSASAVNVVVADGGEGGGGGVCLCLGLIAILTRGVGTRIRERSDEAWIGGSVSDRARLSVFSSALVPSVDAVVEGRPRILLWFSFCRNCSRFSFSPGEGVHFSRVEVVVVGVAGVDECHCSAVAYAREGSSGRRLIVSSVRMLELLRSGRIREATPFIGRSRSSLTVGRTGFSASCLISTVGKMATLSLRLPRFSRVMISSTELVSSWAEGGSSVVVVVVVEAVVGYSVPIIGAAEGENTGIRLMFLTSWKSGRFVESS</sequence>
<dbReference type="AlphaFoldDB" id="A0A8D8CTW0"/>
<reference evidence="1" key="1">
    <citation type="submission" date="2021-05" db="EMBL/GenBank/DDBJ databases">
        <authorList>
            <person name="Alioto T."/>
            <person name="Alioto T."/>
            <person name="Gomez Garrido J."/>
        </authorList>
    </citation>
    <scope>NUCLEOTIDE SEQUENCE</scope>
</reference>
<dbReference type="EMBL" id="HBUE01137064">
    <property type="protein sequence ID" value="CAG6499128.1"/>
    <property type="molecule type" value="Transcribed_RNA"/>
</dbReference>
<organism evidence="1">
    <name type="scientific">Culex pipiens</name>
    <name type="common">House mosquito</name>
    <dbReference type="NCBI Taxonomy" id="7175"/>
    <lineage>
        <taxon>Eukaryota</taxon>
        <taxon>Metazoa</taxon>
        <taxon>Ecdysozoa</taxon>
        <taxon>Arthropoda</taxon>
        <taxon>Hexapoda</taxon>
        <taxon>Insecta</taxon>
        <taxon>Pterygota</taxon>
        <taxon>Neoptera</taxon>
        <taxon>Endopterygota</taxon>
        <taxon>Diptera</taxon>
        <taxon>Nematocera</taxon>
        <taxon>Culicoidea</taxon>
        <taxon>Culicidae</taxon>
        <taxon>Culicinae</taxon>
        <taxon>Culicini</taxon>
        <taxon>Culex</taxon>
        <taxon>Culex</taxon>
    </lineage>
</organism>
<evidence type="ECO:0000313" key="1">
    <source>
        <dbReference type="EMBL" id="CAG6499128.1"/>
    </source>
</evidence>
<accession>A0A8D8CTW0</accession>
<name>A0A8D8CTW0_CULPI</name>